<dbReference type="Gene3D" id="1.25.40.10">
    <property type="entry name" value="Tetratricopeptide repeat domain"/>
    <property type="match status" value="1"/>
</dbReference>
<organism evidence="2 3">
    <name type="scientific">Mycolicibacterium helvum</name>
    <dbReference type="NCBI Taxonomy" id="1534349"/>
    <lineage>
        <taxon>Bacteria</taxon>
        <taxon>Bacillati</taxon>
        <taxon>Actinomycetota</taxon>
        <taxon>Actinomycetes</taxon>
        <taxon>Mycobacteriales</taxon>
        <taxon>Mycobacteriaceae</taxon>
        <taxon>Mycolicibacterium</taxon>
    </lineage>
</organism>
<dbReference type="Pfam" id="PF00535">
    <property type="entry name" value="Glycos_transf_2"/>
    <property type="match status" value="1"/>
</dbReference>
<dbReference type="EMBL" id="AP022596">
    <property type="protein sequence ID" value="BBY62979.1"/>
    <property type="molecule type" value="Genomic_DNA"/>
</dbReference>
<dbReference type="Proteomes" id="UP000467148">
    <property type="component" value="Chromosome"/>
</dbReference>
<evidence type="ECO:0000259" key="1">
    <source>
        <dbReference type="Pfam" id="PF00535"/>
    </source>
</evidence>
<dbReference type="PANTHER" id="PTHR43630">
    <property type="entry name" value="POLY-BETA-1,6-N-ACETYL-D-GLUCOSAMINE SYNTHASE"/>
    <property type="match status" value="1"/>
</dbReference>
<dbReference type="GO" id="GO:0016740">
    <property type="term" value="F:transferase activity"/>
    <property type="evidence" value="ECO:0007669"/>
    <property type="project" value="UniProtKB-KW"/>
</dbReference>
<protein>
    <submittedName>
        <fullName evidence="2">Glycosyl transferase</fullName>
    </submittedName>
</protein>
<keyword evidence="3" id="KW-1185">Reference proteome</keyword>
<sequence>MPSHDSGDTAAPASGNGRPAICLNMIVRDEAHVVREVLNAVAPFISSWVIVDTGSEDGTQDVVRAHMAGLGIPGELYERPWKNFGHNRSEALALAQGRGDYIWVIDADDMVFGTPDFDGLTAGVYALSYGTHFRYWRPQLFRDGLPWRYVGVVHEYATCDEPYVEDRLHGEYHLESRRLGSRNLDPKKYERDRDLLLAEVERDPSDVRSMFYLAQSCFDLGDYNTARYWYARRAEETSGFVEEIYFSLFRLAETLAHLGAPWQEVQDAYLRAWECRPTRAEPLFAIAHHYRTEERYHLGYLFAEQAARIPLPELDVLFIHAEVYAWSALDELAVCASWIGRNDQALAIFEWLLTKDCLPDEDRNRISANRDFCADRLAELDAAQQLQTTGN</sequence>
<dbReference type="KEGG" id="mhev:MHEL_12220"/>
<evidence type="ECO:0000313" key="2">
    <source>
        <dbReference type="EMBL" id="BBY62979.1"/>
    </source>
</evidence>
<name>A0A7I7T3E7_9MYCO</name>
<dbReference type="SUPFAM" id="SSF48452">
    <property type="entry name" value="TPR-like"/>
    <property type="match status" value="1"/>
</dbReference>
<dbReference type="InterPro" id="IPR001173">
    <property type="entry name" value="Glyco_trans_2-like"/>
</dbReference>
<dbReference type="InterPro" id="IPR011990">
    <property type="entry name" value="TPR-like_helical_dom_sf"/>
</dbReference>
<dbReference type="InterPro" id="IPR029044">
    <property type="entry name" value="Nucleotide-diphossugar_trans"/>
</dbReference>
<dbReference type="PANTHER" id="PTHR43630:SF2">
    <property type="entry name" value="GLYCOSYLTRANSFERASE"/>
    <property type="match status" value="1"/>
</dbReference>
<keyword evidence="2" id="KW-0808">Transferase</keyword>
<dbReference type="RefSeq" id="WP_163746705.1">
    <property type="nucleotide sequence ID" value="NZ_AP022596.1"/>
</dbReference>
<proteinExistence type="predicted"/>
<dbReference type="AlphaFoldDB" id="A0A7I7T3E7"/>
<dbReference type="Gene3D" id="3.90.550.10">
    <property type="entry name" value="Spore Coat Polysaccharide Biosynthesis Protein SpsA, Chain A"/>
    <property type="match status" value="1"/>
</dbReference>
<accession>A0A7I7T3E7</accession>
<gene>
    <name evidence="2" type="ORF">MHEL_12220</name>
</gene>
<dbReference type="SUPFAM" id="SSF53448">
    <property type="entry name" value="Nucleotide-diphospho-sugar transferases"/>
    <property type="match status" value="1"/>
</dbReference>
<reference evidence="2 3" key="1">
    <citation type="journal article" date="2019" name="Emerg. Microbes Infect.">
        <title>Comprehensive subspecies identification of 175 nontuberculous mycobacteria species based on 7547 genomic profiles.</title>
        <authorList>
            <person name="Matsumoto Y."/>
            <person name="Kinjo T."/>
            <person name="Motooka D."/>
            <person name="Nabeya D."/>
            <person name="Jung N."/>
            <person name="Uechi K."/>
            <person name="Horii T."/>
            <person name="Iida T."/>
            <person name="Fujita J."/>
            <person name="Nakamura S."/>
        </authorList>
    </citation>
    <scope>NUCLEOTIDE SEQUENCE [LARGE SCALE GENOMIC DNA]</scope>
    <source>
        <strain evidence="2 3">JCM 30396</strain>
    </source>
</reference>
<evidence type="ECO:0000313" key="3">
    <source>
        <dbReference type="Proteomes" id="UP000467148"/>
    </source>
</evidence>
<feature type="domain" description="Glycosyltransferase 2-like" evidence="1">
    <location>
        <begin position="26"/>
        <end position="110"/>
    </location>
</feature>